<feature type="region of interest" description="N-terminal hotdog fold" evidence="6">
    <location>
        <begin position="1398"/>
        <end position="1514"/>
    </location>
</feature>
<dbReference type="PROSITE" id="PS00012">
    <property type="entry name" value="PHOSPHOPANTETHEINE"/>
    <property type="match status" value="1"/>
</dbReference>
<dbReference type="Pfam" id="PF00550">
    <property type="entry name" value="PP-binding"/>
    <property type="match status" value="1"/>
</dbReference>
<dbReference type="CDD" id="cd05274">
    <property type="entry name" value="KR_FAS_SDR_x"/>
    <property type="match status" value="1"/>
</dbReference>
<feature type="domain" description="Carrier" evidence="7">
    <location>
        <begin position="1681"/>
        <end position="1755"/>
    </location>
</feature>
<dbReference type="InterPro" id="IPR014030">
    <property type="entry name" value="Ketoacyl_synth_N"/>
</dbReference>
<keyword evidence="1" id="KW-0596">Phosphopantetheine</keyword>
<dbReference type="GO" id="GO:0071770">
    <property type="term" value="P:DIM/DIP cell wall layer assembly"/>
    <property type="evidence" value="ECO:0007669"/>
    <property type="project" value="TreeGrafter"/>
</dbReference>
<feature type="domain" description="Ketosynthase family 3 (KS3)" evidence="8">
    <location>
        <begin position="34"/>
        <end position="462"/>
    </location>
</feature>
<dbReference type="InterPro" id="IPR036736">
    <property type="entry name" value="ACP-like_sf"/>
</dbReference>
<dbReference type="SUPFAM" id="SSF51735">
    <property type="entry name" value="NAD(P)-binding Rossmann-fold domains"/>
    <property type="match status" value="2"/>
</dbReference>
<dbReference type="InterPro" id="IPR013968">
    <property type="entry name" value="PKS_KR"/>
</dbReference>
<dbReference type="GO" id="GO:0005737">
    <property type="term" value="C:cytoplasm"/>
    <property type="evidence" value="ECO:0007669"/>
    <property type="project" value="TreeGrafter"/>
</dbReference>
<keyword evidence="2" id="KW-0597">Phosphoprotein</keyword>
<dbReference type="InterPro" id="IPR009081">
    <property type="entry name" value="PP-bd_ACP"/>
</dbReference>
<keyword evidence="3" id="KW-0808">Transferase</keyword>
<dbReference type="InterPro" id="IPR014043">
    <property type="entry name" value="Acyl_transferase_dom"/>
</dbReference>
<dbReference type="InterPro" id="IPR042104">
    <property type="entry name" value="PKS_dehydratase_sf"/>
</dbReference>
<dbReference type="InterPro" id="IPR016039">
    <property type="entry name" value="Thiolase-like"/>
</dbReference>
<name>A0A502E3T6_9MYCO</name>
<evidence type="ECO:0000256" key="6">
    <source>
        <dbReference type="PROSITE-ProRule" id="PRU01363"/>
    </source>
</evidence>
<dbReference type="PANTHER" id="PTHR43775">
    <property type="entry name" value="FATTY ACID SYNTHASE"/>
    <property type="match status" value="1"/>
</dbReference>
<reference evidence="10 11" key="1">
    <citation type="journal article" date="2019" name="Environ. Microbiol.">
        <title>Species interactions and distinct microbial communities in high Arctic permafrost affected cryosols are associated with the CH4 and CO2 gas fluxes.</title>
        <authorList>
            <person name="Altshuler I."/>
            <person name="Hamel J."/>
            <person name="Turney S."/>
            <person name="Magnuson E."/>
            <person name="Levesque R."/>
            <person name="Greer C."/>
            <person name="Whyte L.G."/>
        </authorList>
    </citation>
    <scope>NUCLEOTIDE SEQUENCE [LARGE SCALE GENOMIC DNA]</scope>
    <source>
        <strain evidence="10 11">S5.20</strain>
    </source>
</reference>
<dbReference type="Gene3D" id="3.30.70.250">
    <property type="entry name" value="Malonyl-CoA ACP transacylase, ACP-binding"/>
    <property type="match status" value="1"/>
</dbReference>
<feature type="active site" description="Proton donor; for dehydratase activity" evidence="6">
    <location>
        <position position="1575"/>
    </location>
</feature>
<dbReference type="GO" id="GO:0004312">
    <property type="term" value="F:fatty acid synthase activity"/>
    <property type="evidence" value="ECO:0007669"/>
    <property type="project" value="TreeGrafter"/>
</dbReference>
<dbReference type="Pfam" id="PF16197">
    <property type="entry name" value="KAsynt_C_assoc"/>
    <property type="match status" value="1"/>
</dbReference>
<dbReference type="InterPro" id="IPR016036">
    <property type="entry name" value="Malonyl_transacylase_ACP-bd"/>
</dbReference>
<dbReference type="RefSeq" id="WP_140695161.1">
    <property type="nucleotide sequence ID" value="NZ_RCZG01000009.1"/>
</dbReference>
<dbReference type="Pfam" id="PF00698">
    <property type="entry name" value="Acyl_transf_1"/>
    <property type="match status" value="1"/>
</dbReference>
<dbReference type="InterPro" id="IPR020806">
    <property type="entry name" value="PKS_PP-bd"/>
</dbReference>
<dbReference type="Gene3D" id="3.40.366.10">
    <property type="entry name" value="Malonyl-Coenzyme A Acyl Carrier Protein, domain 2"/>
    <property type="match status" value="1"/>
</dbReference>
<dbReference type="SUPFAM" id="SSF47336">
    <property type="entry name" value="ACP-like"/>
    <property type="match status" value="1"/>
</dbReference>
<dbReference type="InterPro" id="IPR001227">
    <property type="entry name" value="Ac_transferase_dom_sf"/>
</dbReference>
<evidence type="ECO:0000259" key="7">
    <source>
        <dbReference type="PROSITE" id="PS50075"/>
    </source>
</evidence>
<dbReference type="SMART" id="SM00823">
    <property type="entry name" value="PKS_PP"/>
    <property type="match status" value="1"/>
</dbReference>
<evidence type="ECO:0000313" key="10">
    <source>
        <dbReference type="EMBL" id="TPG32283.1"/>
    </source>
</evidence>
<feature type="region of interest" description="C-terminal hotdog fold" evidence="6">
    <location>
        <begin position="1526"/>
        <end position="1656"/>
    </location>
</feature>
<dbReference type="InterPro" id="IPR049552">
    <property type="entry name" value="PKS_DH_N"/>
</dbReference>
<dbReference type="OrthoDB" id="9778690at2"/>
<dbReference type="InterPro" id="IPR020807">
    <property type="entry name" value="PKS_DH"/>
</dbReference>
<evidence type="ECO:0000256" key="3">
    <source>
        <dbReference type="ARBA" id="ARBA00022679"/>
    </source>
</evidence>
<evidence type="ECO:0000256" key="5">
    <source>
        <dbReference type="ARBA" id="ARBA00023268"/>
    </source>
</evidence>
<dbReference type="GO" id="GO:0031177">
    <property type="term" value="F:phosphopantetheine binding"/>
    <property type="evidence" value="ECO:0007669"/>
    <property type="project" value="InterPro"/>
</dbReference>
<dbReference type="Gene3D" id="1.10.1200.10">
    <property type="entry name" value="ACP-like"/>
    <property type="match status" value="1"/>
</dbReference>
<feature type="active site" description="Proton acceptor; for dehydratase activity" evidence="6">
    <location>
        <position position="1429"/>
    </location>
</feature>
<dbReference type="InterPro" id="IPR057326">
    <property type="entry name" value="KR_dom"/>
</dbReference>
<comment type="caution">
    <text evidence="10">The sequence shown here is derived from an EMBL/GenBank/DDBJ whole genome shotgun (WGS) entry which is preliminary data.</text>
</comment>
<dbReference type="Pfam" id="PF00109">
    <property type="entry name" value="ketoacyl-synt"/>
    <property type="match status" value="1"/>
</dbReference>
<dbReference type="Pfam" id="PF02801">
    <property type="entry name" value="Ketoacyl-synt_C"/>
    <property type="match status" value="1"/>
</dbReference>
<dbReference type="FunFam" id="3.40.47.10:FF:000019">
    <property type="entry name" value="Polyketide synthase type I"/>
    <property type="match status" value="1"/>
</dbReference>
<dbReference type="InterPro" id="IPR049900">
    <property type="entry name" value="PKS_mFAS_DH"/>
</dbReference>
<dbReference type="InterPro" id="IPR050091">
    <property type="entry name" value="PKS_NRPS_Biosynth_Enz"/>
</dbReference>
<dbReference type="InterPro" id="IPR014031">
    <property type="entry name" value="Ketoacyl_synth_C"/>
</dbReference>
<dbReference type="GO" id="GO:0006633">
    <property type="term" value="P:fatty acid biosynthetic process"/>
    <property type="evidence" value="ECO:0007669"/>
    <property type="project" value="TreeGrafter"/>
</dbReference>
<dbReference type="PROSITE" id="PS50075">
    <property type="entry name" value="CARRIER"/>
    <property type="match status" value="1"/>
</dbReference>
<dbReference type="SMART" id="SM00826">
    <property type="entry name" value="PKS_DH"/>
    <property type="match status" value="1"/>
</dbReference>
<dbReference type="SUPFAM" id="SSF52151">
    <property type="entry name" value="FabD/lysophospholipase-like"/>
    <property type="match status" value="1"/>
</dbReference>
<proteinExistence type="predicted"/>
<accession>A0A502E3T6</accession>
<dbReference type="Gene3D" id="3.10.129.110">
    <property type="entry name" value="Polyketide synthase dehydratase"/>
    <property type="match status" value="1"/>
</dbReference>
<dbReference type="CDD" id="cd00833">
    <property type="entry name" value="PKS"/>
    <property type="match status" value="1"/>
</dbReference>
<protein>
    <submittedName>
        <fullName evidence="10">SDR family NAD(P)-dependent oxidoreductase</fullName>
    </submittedName>
</protein>
<dbReference type="PROSITE" id="PS52004">
    <property type="entry name" value="KS3_2"/>
    <property type="match status" value="1"/>
</dbReference>
<evidence type="ECO:0000256" key="4">
    <source>
        <dbReference type="ARBA" id="ARBA00022857"/>
    </source>
</evidence>
<sequence>MTAASPDRRAIITEALRKIDDLTARLQVAERAETEPIAVVGIGCRLPGGVNDVDDYWKLLQDGASGVIRVPAERWDADQYYSDDHTVAGTICNREGGFLTSWQPDEFDAEFFNIAPREAAAMDPQQRLLLEVAWEALENAGINPRAIRGTQTSVFVGMTANDYYHSVAGKLRPEDIDPYIPFGNAPNFAAGRLSYFLGVRGPAVVSDTACSSSLVSIHLACQSLRRGESDQALAAGVNLILSPENSIACSRWGMLAPDGTCKTFDADANGYVRSEGCGVVVLKRLSDAERDGDRVLAVVRGSAVNQDGASSGQTVPNGPAQQELMRAALRTSRLEPSDVDYVEAHGTGTALGDPIELDALSQVYSDRGESAPLVLGSVKTNLGHLESAAGVTGFIKTVLSVYHGHIPKQLHFKRLTPQAGEGASRFTIAAKPMQWPTVSRPRRAAVSSFGVSGTNAHVLVEQAPVTEPVAAEANPPVSTLVVTGKTPSRIAATAARLADWMEGAGADTALVDVAHTLNHHRAQHAKFATVAASDAAQAVAGLRALAGDYPAPGVVGPHDGQCGTGTVFLYSGQGSQWAGMGRRLLADEPAFAAAVADLDPVFTEQVGFSLRDVLESGETVVGIDRIQPVLVGIQLALTALWRSHGVTPDAVIGHSMGEVTAAVVAGALSEADGLRVIATRSRLMARLSGQGAMALLELDAAAAEQLIAEYPGVTVAVYASPSQTVIAGSPEQVDAVIAVVDGQNRLARRVDVDVASHHSIIDPILPDLRRELAGLSPQQPTIPIIVTTGDRATDGTDGFDAEHWAANLRNPVRFTHAVADAAEKHAFFVEVSPHPLLTYAITDTLKGTHHHGLGTLQRDTNDTLTFRTNLNATHTVRPPVSVHPVEPHPVLPATPWQHTHHWLQAPEAPVGERQSAPADTGAPTTEGEFNDWLYELTWPARELPRATTPSGDGSWLVLAEDEYGTDLGDLLGADSRVHAPSMLSDDGHQTALLDALSGVENVVFAPSMPSARLDVEAGYGLFNSVRRLVTALAGMAAPPRLHIVTRNAQPIDEGDRANPAHAVLWGLGRTLALEHPEFWGRIIDVDDSAPPEFVAEYVAAEAATVDGEDQVVYQSGVRRVPRLERRLAPALAVTRLEADTSHLVIGATGNVGPHLVRQLAEMGAATIVAVSRRGGSELDTLAAELAPGGTTLISIAADAADKVAMAELFARFGNDLPPLDGIYLASLAGGEALVSEMTDDDVNTMFRAKLDVASVLHGLSLKTPVRRFVLFSSITGILGSRMLGHYTATNAFLDTFAYARRALGLAATVVDWGLWKSWADAQPATTAAGLLPMPNEVAIRMLPGMLGADAGVQSVVVGADWGRLAEAYRMKASLHVLDHLLSEDSGASIEQVALPASGTLFGEPSTTAPSGHLWQARLVPDAKPYPGGHQVRGVEVVPVSVLLQTLSVAAAEVGVSALSDVRFEYPIVVDQQRVIQVFADGESLTVSSSAGPDTPAHRWIRHVSARISEPVADDAASDGFVDVAPHDGSSIPDLQRQWGVEGQPFSWSLGSRESVEGALVAKIAVPEASAVALLDAAVHVARLADSADPRLMLPAAVEGIRFGVPLADPEGSVEVRRRRTTGDELVVDVLAKGADGGTCIDIRGLHYAPVESTPVQPATDASTPAVEVPEWSQMTAEEMLSELTTRLRAILARELGMPVAAVGVDAPFPELGLDSMMAMNLLRDAKQLVQIDLSATMLWNHPTVSSMAAFVAELLTPETAPEDEDLDVTSDSISVLDALFDSVESAPAGSESGI</sequence>
<dbReference type="SMART" id="SM00822">
    <property type="entry name" value="PKS_KR"/>
    <property type="match status" value="1"/>
</dbReference>
<dbReference type="Pfam" id="PF21089">
    <property type="entry name" value="PKS_DH_N"/>
    <property type="match status" value="1"/>
</dbReference>
<keyword evidence="11" id="KW-1185">Reference proteome</keyword>
<dbReference type="PROSITE" id="PS52019">
    <property type="entry name" value="PKS_MFAS_DH"/>
    <property type="match status" value="1"/>
</dbReference>
<feature type="domain" description="PKS/mFAS DH" evidence="9">
    <location>
        <begin position="1398"/>
        <end position="1656"/>
    </location>
</feature>
<dbReference type="InterPro" id="IPR032821">
    <property type="entry name" value="PKS_assoc"/>
</dbReference>
<dbReference type="Proteomes" id="UP000320095">
    <property type="component" value="Unassembled WGS sequence"/>
</dbReference>
<organism evidence="10 11">
    <name type="scientific">Mycolicibacterium hodleri</name>
    <dbReference type="NCBI Taxonomy" id="49897"/>
    <lineage>
        <taxon>Bacteria</taxon>
        <taxon>Bacillati</taxon>
        <taxon>Actinomycetota</taxon>
        <taxon>Actinomycetes</taxon>
        <taxon>Mycobacteriales</taxon>
        <taxon>Mycobacteriaceae</taxon>
        <taxon>Mycolicibacterium</taxon>
    </lineage>
</organism>
<dbReference type="Gene3D" id="3.40.47.10">
    <property type="match status" value="1"/>
</dbReference>
<dbReference type="InterPro" id="IPR016035">
    <property type="entry name" value="Acyl_Trfase/lysoPLipase"/>
</dbReference>
<keyword evidence="4" id="KW-0521">NADP</keyword>
<dbReference type="SUPFAM" id="SSF53901">
    <property type="entry name" value="Thiolase-like"/>
    <property type="match status" value="1"/>
</dbReference>
<dbReference type="SMART" id="SM00825">
    <property type="entry name" value="PKS_KS"/>
    <property type="match status" value="1"/>
</dbReference>
<evidence type="ECO:0000313" key="11">
    <source>
        <dbReference type="Proteomes" id="UP000320095"/>
    </source>
</evidence>
<dbReference type="Pfam" id="PF08659">
    <property type="entry name" value="KR"/>
    <property type="match status" value="1"/>
</dbReference>
<dbReference type="SUPFAM" id="SSF55048">
    <property type="entry name" value="Probable ACP-binding domain of malonyl-CoA ACP transacylase"/>
    <property type="match status" value="1"/>
</dbReference>
<evidence type="ECO:0000256" key="2">
    <source>
        <dbReference type="ARBA" id="ARBA00022553"/>
    </source>
</evidence>
<dbReference type="SMART" id="SM00827">
    <property type="entry name" value="PKS_AT"/>
    <property type="match status" value="1"/>
</dbReference>
<dbReference type="GO" id="GO:0005886">
    <property type="term" value="C:plasma membrane"/>
    <property type="evidence" value="ECO:0007669"/>
    <property type="project" value="TreeGrafter"/>
</dbReference>
<evidence type="ECO:0000259" key="9">
    <source>
        <dbReference type="PROSITE" id="PS52019"/>
    </source>
</evidence>
<dbReference type="EMBL" id="RCZG01000009">
    <property type="protein sequence ID" value="TPG32283.1"/>
    <property type="molecule type" value="Genomic_DNA"/>
</dbReference>
<gene>
    <name evidence="10" type="ORF">EAH80_20985</name>
</gene>
<evidence type="ECO:0000256" key="1">
    <source>
        <dbReference type="ARBA" id="ARBA00022450"/>
    </source>
</evidence>
<dbReference type="InterPro" id="IPR036291">
    <property type="entry name" value="NAD(P)-bd_dom_sf"/>
</dbReference>
<dbReference type="FunFam" id="3.30.70.250:FF:000003">
    <property type="entry name" value="Polyketide beta-ketoacyl synthase Pks3"/>
    <property type="match status" value="1"/>
</dbReference>
<keyword evidence="5" id="KW-0511">Multifunctional enzyme</keyword>
<dbReference type="InterPro" id="IPR020841">
    <property type="entry name" value="PKS_Beta-ketoAc_synthase_dom"/>
</dbReference>
<dbReference type="Gene3D" id="3.40.50.720">
    <property type="entry name" value="NAD(P)-binding Rossmann-like Domain"/>
    <property type="match status" value="1"/>
</dbReference>
<dbReference type="InterPro" id="IPR006162">
    <property type="entry name" value="Ppantetheine_attach_site"/>
</dbReference>
<dbReference type="PANTHER" id="PTHR43775:SF37">
    <property type="entry name" value="SI:DKEY-61P9.11"/>
    <property type="match status" value="1"/>
</dbReference>
<evidence type="ECO:0000259" key="8">
    <source>
        <dbReference type="PROSITE" id="PS52004"/>
    </source>
</evidence>
<dbReference type="SMART" id="SM01294">
    <property type="entry name" value="PKS_PP_betabranch"/>
    <property type="match status" value="1"/>
</dbReference>